<feature type="signal peptide" evidence="1">
    <location>
        <begin position="1"/>
        <end position="20"/>
    </location>
</feature>
<gene>
    <name evidence="2" type="ORF">ACFO4O_01005</name>
</gene>
<comment type="caution">
    <text evidence="2">The sequence shown here is derived from an EMBL/GenBank/DDBJ whole genome shotgun (WGS) entry which is preliminary data.</text>
</comment>
<reference evidence="3" key="1">
    <citation type="journal article" date="2019" name="Int. J. Syst. Evol. Microbiol.">
        <title>The Global Catalogue of Microorganisms (GCM) 10K type strain sequencing project: providing services to taxonomists for standard genome sequencing and annotation.</title>
        <authorList>
            <consortium name="The Broad Institute Genomics Platform"/>
            <consortium name="The Broad Institute Genome Sequencing Center for Infectious Disease"/>
            <person name="Wu L."/>
            <person name="Ma J."/>
        </authorList>
    </citation>
    <scope>NUCLEOTIDE SEQUENCE [LARGE SCALE GENOMIC DNA]</scope>
    <source>
        <strain evidence="3">KACC 12507</strain>
    </source>
</reference>
<sequence>MKHIFLIFVLVASATITAKAQSQEVLEPTVLELRINIDGTGYLIPFFVIDWEANNNQGTERAVRLDEFYINDLSGSDITSDLDSDTRSLLFASAQSLAKYRTFNISSYHSQWFEIQQRLEQEGRRYTATRNVRLGGAIATDAALACAAAGTVGAIACSPTGPGALACAGAACKAALLIESIDFAIPVLVDMLQRGNAQQVRDDLFSNAKDRIDSAFILETELYQKLQKATNLDQGLDLREAGISTLELHQAILIYEHALAVLLGISESFTAEEKEAYFTQLAAINAFELGINLAVDKVGLIKGFSIDSISATINLLLAEPQNATEQINSYAEILLDSLTELQLLYEVLDPFSVNNIAETKSYFLGQIPTTINRVSISNSPELWRNESTRSSIDIMRDNEFRSGLEVTLSIQNDTKQVIQVVQLSEDFVNEEYAGQWVLPNTRGWYTGTVEARDTQNNIVSRAVRYFFVAAKQTGRDLAVFSDFNRTRIDAGDRLRVPVEIRNQGDFPERPLVSLAIEGSNGILFQESASVGELASQSSYSNTDFFEWIVPSDIQDGNYTLSVSVENELGEESLLNNTLLRSLYVGKLNPKPAPNALIGQVFIVEEDDSVKESICSGFSNSQRRRYCREAGQGFGWIDYSVGGSRYRIGIVFDEDKGDRENDEFSFRVLKNNSEIDSSRLLEDEPNDRIHWVDNGTVGFTAVRNSSDEITLIVVEEFVGAGVVNRERTTIPNDYVSYQSDVNSLTIECNDKENQVHLATLRNGREWSADLFFRNTDVRAIDIRASDACSNEFVEIEMTSSNTGEYELLLEHRLSRDFSLPGYNPNASGYKEIEDTIVLLPTKLTVVDDVDLEIANRNMSEQLARVLTAHHGISNKTNVATGEASITLVNNGSKAPTGTALSLELTNQTGDTLVQLNDIDVSLGNIDLTEQLSHLPFGEYNIGVRVRALEERSFGDLQDTQTISIVETEQLSINVSSFVNRTYFQGQAITIGLQLSSDITECPVDAVVQAVEKDSDDFIIEQGFAAIDPSTCLFTYETDANINVSLIEFQAQTSNSYPVTVGVDISSARYQFSDYSVVGSFEIPSGQMGSYGIENEIDDGSAVVWQLFRNGRIIETRTSDTFEYEFVRQGDYILRTYKTFEGAIDTTLKVNNITILENVEARLTPPESIEVAALNANGTPKQDASIAQFLASAMAVNDDGQEIEDISNDAPDIFSLGDTLVTFTVDTLESGSLSASSTITVTDQTPPTIYLSQELVYLVNEDTAVSAADLQSLFSTVFAVDNVDGDISANAINLKESYAVGEHQITFSATDDAGNNTESIKTLTIELQVSEPRSITDITDRLSVNKGRGYFNRNARSISSAIDIVNGTNDIFEGELLLELINSNIPVKLTPDGILENGNPYWVLSSDGMANEQSISFRMDFEQRRGRLSYDIKVLLKTE</sequence>
<evidence type="ECO:0008006" key="4">
    <source>
        <dbReference type="Google" id="ProtNLM"/>
    </source>
</evidence>
<keyword evidence="3" id="KW-1185">Reference proteome</keyword>
<keyword evidence="1" id="KW-0732">Signal</keyword>
<evidence type="ECO:0000313" key="2">
    <source>
        <dbReference type="EMBL" id="MFC4698738.1"/>
    </source>
</evidence>
<dbReference type="Proteomes" id="UP001595897">
    <property type="component" value="Unassembled WGS sequence"/>
</dbReference>
<protein>
    <recommendedName>
        <fullName evidence="4">HYR domain-containing protein</fullName>
    </recommendedName>
</protein>
<dbReference type="RefSeq" id="WP_382405377.1">
    <property type="nucleotide sequence ID" value="NZ_JBHSGU010000001.1"/>
</dbReference>
<dbReference type="InterPro" id="IPR013783">
    <property type="entry name" value="Ig-like_fold"/>
</dbReference>
<name>A0ABV9LST6_9ALTE</name>
<proteinExistence type="predicted"/>
<evidence type="ECO:0000256" key="1">
    <source>
        <dbReference type="SAM" id="SignalP"/>
    </source>
</evidence>
<dbReference type="Gene3D" id="2.60.40.10">
    <property type="entry name" value="Immunoglobulins"/>
    <property type="match status" value="2"/>
</dbReference>
<dbReference type="EMBL" id="JBHSGU010000001">
    <property type="protein sequence ID" value="MFC4698738.1"/>
    <property type="molecule type" value="Genomic_DNA"/>
</dbReference>
<feature type="chain" id="PRO_5045220323" description="HYR domain-containing protein" evidence="1">
    <location>
        <begin position="21"/>
        <end position="1437"/>
    </location>
</feature>
<accession>A0ABV9LST6</accession>
<evidence type="ECO:0000313" key="3">
    <source>
        <dbReference type="Proteomes" id="UP001595897"/>
    </source>
</evidence>
<organism evidence="2 3">
    <name type="scientific">Glaciecola siphonariae</name>
    <dbReference type="NCBI Taxonomy" id="521012"/>
    <lineage>
        <taxon>Bacteria</taxon>
        <taxon>Pseudomonadati</taxon>
        <taxon>Pseudomonadota</taxon>
        <taxon>Gammaproteobacteria</taxon>
        <taxon>Alteromonadales</taxon>
        <taxon>Alteromonadaceae</taxon>
        <taxon>Glaciecola</taxon>
    </lineage>
</organism>